<keyword evidence="2" id="KW-1185">Reference proteome</keyword>
<evidence type="ECO:0000313" key="1">
    <source>
        <dbReference type="EMBL" id="KAF6330338.1"/>
    </source>
</evidence>
<dbReference type="Proteomes" id="UP000527355">
    <property type="component" value="Unassembled WGS sequence"/>
</dbReference>
<sequence length="139" mass="15710">MAPKCGVIQSGLPGVWKLFSKHWAVLKPQKLLPKQRQPALCLTDLRKGTLSFFLQLSHGRDWASRHQGILSPEVSGQPIGWPLRKVRENLKVCLFEFSGLQSPSEPFSECNDRDHQPARFSEVRMVSHGLFDAGKHLKV</sequence>
<proteinExistence type="predicted"/>
<name>A0A7J7VZ89_MYOMY</name>
<dbReference type="EMBL" id="JABWUV010000009">
    <property type="protein sequence ID" value="KAF6330338.1"/>
    <property type="molecule type" value="Genomic_DNA"/>
</dbReference>
<accession>A0A7J7VZ89</accession>
<dbReference type="AlphaFoldDB" id="A0A7J7VZ89"/>
<gene>
    <name evidence="1" type="ORF">mMyoMyo1_012328</name>
</gene>
<organism evidence="1 2">
    <name type="scientific">Myotis myotis</name>
    <name type="common">Greater mouse-eared bat</name>
    <name type="synonym">Vespertilio myotis</name>
    <dbReference type="NCBI Taxonomy" id="51298"/>
    <lineage>
        <taxon>Eukaryota</taxon>
        <taxon>Metazoa</taxon>
        <taxon>Chordata</taxon>
        <taxon>Craniata</taxon>
        <taxon>Vertebrata</taxon>
        <taxon>Euteleostomi</taxon>
        <taxon>Mammalia</taxon>
        <taxon>Eutheria</taxon>
        <taxon>Laurasiatheria</taxon>
        <taxon>Chiroptera</taxon>
        <taxon>Yangochiroptera</taxon>
        <taxon>Vespertilionidae</taxon>
        <taxon>Myotis</taxon>
    </lineage>
</organism>
<protein>
    <submittedName>
        <fullName evidence="1">Uncharacterized protein</fullName>
    </submittedName>
</protein>
<evidence type="ECO:0000313" key="2">
    <source>
        <dbReference type="Proteomes" id="UP000527355"/>
    </source>
</evidence>
<reference evidence="1 2" key="1">
    <citation type="journal article" date="2020" name="Nature">
        <title>Six reference-quality genomes reveal evolution of bat adaptations.</title>
        <authorList>
            <person name="Jebb D."/>
            <person name="Huang Z."/>
            <person name="Pippel M."/>
            <person name="Hughes G.M."/>
            <person name="Lavrichenko K."/>
            <person name="Devanna P."/>
            <person name="Winkler S."/>
            <person name="Jermiin L.S."/>
            <person name="Skirmuntt E.C."/>
            <person name="Katzourakis A."/>
            <person name="Burkitt-Gray L."/>
            <person name="Ray D.A."/>
            <person name="Sullivan K.A.M."/>
            <person name="Roscito J.G."/>
            <person name="Kirilenko B.M."/>
            <person name="Davalos L.M."/>
            <person name="Corthals A.P."/>
            <person name="Power M.L."/>
            <person name="Jones G."/>
            <person name="Ransome R.D."/>
            <person name="Dechmann D.K.N."/>
            <person name="Locatelli A.G."/>
            <person name="Puechmaille S.J."/>
            <person name="Fedrigo O."/>
            <person name="Jarvis E.D."/>
            <person name="Hiller M."/>
            <person name="Vernes S.C."/>
            <person name="Myers E.W."/>
            <person name="Teeling E.C."/>
        </authorList>
    </citation>
    <scope>NUCLEOTIDE SEQUENCE [LARGE SCALE GENOMIC DNA]</scope>
    <source>
        <strain evidence="1">MMyoMyo1</strain>
        <tissue evidence="1">Flight muscle</tissue>
    </source>
</reference>
<comment type="caution">
    <text evidence="1">The sequence shown here is derived from an EMBL/GenBank/DDBJ whole genome shotgun (WGS) entry which is preliminary data.</text>
</comment>